<feature type="transmembrane region" description="Helical" evidence="5">
    <location>
        <begin position="224"/>
        <end position="245"/>
    </location>
</feature>
<dbReference type="OMA" id="GRYFQLK"/>
<dbReference type="Proteomes" id="UP000006911">
    <property type="component" value="Unassembled WGS sequence"/>
</dbReference>
<evidence type="ECO:0000256" key="1">
    <source>
        <dbReference type="ARBA" id="ARBA00004141"/>
    </source>
</evidence>
<dbReference type="EMBL" id="FN430099">
    <property type="protein sequence ID" value="CAZ82075.1"/>
    <property type="molecule type" value="Genomic_DNA"/>
</dbReference>
<comment type="subcellular location">
    <subcellularLocation>
        <location evidence="1">Membrane</location>
        <topology evidence="1">Multi-pass membrane protein</topology>
    </subcellularLocation>
</comment>
<dbReference type="GO" id="GO:0005619">
    <property type="term" value="C:ascospore wall"/>
    <property type="evidence" value="ECO:0007669"/>
    <property type="project" value="TreeGrafter"/>
</dbReference>
<evidence type="ECO:0000313" key="7">
    <source>
        <dbReference type="Proteomes" id="UP000006911"/>
    </source>
</evidence>
<dbReference type="PANTHER" id="PTHR34292:SF2">
    <property type="entry name" value="OUTER SPORE WALL PROTEIN LDS1"/>
    <property type="match status" value="1"/>
</dbReference>
<reference evidence="6 7" key="1">
    <citation type="journal article" date="2010" name="Nature">
        <title>Perigord black truffle genome uncovers evolutionary origins and mechanisms of symbiosis.</title>
        <authorList>
            <person name="Martin F."/>
            <person name="Kohler A."/>
            <person name="Murat C."/>
            <person name="Balestrini R."/>
            <person name="Coutinho P.M."/>
            <person name="Jaillon O."/>
            <person name="Montanini B."/>
            <person name="Morin E."/>
            <person name="Noel B."/>
            <person name="Percudani R."/>
            <person name="Porcel B."/>
            <person name="Rubini A."/>
            <person name="Amicucci A."/>
            <person name="Amselem J."/>
            <person name="Anthouard V."/>
            <person name="Arcioni S."/>
            <person name="Artiguenave F."/>
            <person name="Aury J.M."/>
            <person name="Ballario P."/>
            <person name="Bolchi A."/>
            <person name="Brenna A."/>
            <person name="Brun A."/>
            <person name="Buee M."/>
            <person name="Cantarel B."/>
            <person name="Chevalier G."/>
            <person name="Couloux A."/>
            <person name="Da Silva C."/>
            <person name="Denoeud F."/>
            <person name="Duplessis S."/>
            <person name="Ghignone S."/>
            <person name="Hilselberger B."/>
            <person name="Iotti M."/>
            <person name="Marcais B."/>
            <person name="Mello A."/>
            <person name="Miranda M."/>
            <person name="Pacioni G."/>
            <person name="Quesneville H."/>
            <person name="Riccioni C."/>
            <person name="Ruotolo R."/>
            <person name="Splivallo R."/>
            <person name="Stocchi V."/>
            <person name="Tisserant E."/>
            <person name="Viscomi A.R."/>
            <person name="Zambonelli A."/>
            <person name="Zampieri E."/>
            <person name="Henrissat B."/>
            <person name="Lebrun M.H."/>
            <person name="Paolocci F."/>
            <person name="Bonfante P."/>
            <person name="Ottonello S."/>
            <person name="Wincker P."/>
        </authorList>
    </citation>
    <scope>NUCLEOTIDE SEQUENCE [LARGE SCALE GENOMIC DNA]</scope>
    <source>
        <strain evidence="6 7">Mel28</strain>
    </source>
</reference>
<dbReference type="InterPro" id="IPR052786">
    <property type="entry name" value="Spore_wall_assembly"/>
</dbReference>
<evidence type="ECO:0000256" key="5">
    <source>
        <dbReference type="SAM" id="Phobius"/>
    </source>
</evidence>
<dbReference type="GO" id="GO:0005628">
    <property type="term" value="C:prospore membrane"/>
    <property type="evidence" value="ECO:0007669"/>
    <property type="project" value="TreeGrafter"/>
</dbReference>
<dbReference type="InterPro" id="IPR059112">
    <property type="entry name" value="CysZ/EI24"/>
</dbReference>
<dbReference type="FunCoup" id="D5GC32">
    <property type="interactions" value="71"/>
</dbReference>
<keyword evidence="3 5" id="KW-1133">Transmembrane helix</keyword>
<evidence type="ECO:0000256" key="2">
    <source>
        <dbReference type="ARBA" id="ARBA00022692"/>
    </source>
</evidence>
<name>D5GC32_TUBMM</name>
<sequence length="283" mass="30923">MLLKDTIKTIVRDEVIGVTALAKEPAATGAYLYPLRGIAYFLTHRAIWKPLTSRLLPLLTLSTGVITSMFLFTYIPQSFLLTFVNGPVAWISTIALVLSESAVIITALSRAFLIDEALVDIFDGVLLLEGMSVLVKNGRKLEAGNGVMGKLGALVKKPLEKLTVKSLVSYLIWLPVNFIPIVGTVVFIFVQGRKLGPTYHARYFQLKSYSNQQKNAFVERNMPAYIGFGTASMLLQLTPIVSILFSYTNTVGAALWAVDIERGNRPAEGKRVGGIVAGGEKEL</sequence>
<dbReference type="HOGENOM" id="CLU_062645_0_0_1"/>
<dbReference type="KEGG" id="tml:GSTUM_00000543001"/>
<evidence type="ECO:0000256" key="4">
    <source>
        <dbReference type="ARBA" id="ARBA00023136"/>
    </source>
</evidence>
<dbReference type="eggNOG" id="ENOG502QVX4">
    <property type="taxonomic scope" value="Eukaryota"/>
</dbReference>
<feature type="transmembrane region" description="Helical" evidence="5">
    <location>
        <begin position="167"/>
        <end position="190"/>
    </location>
</feature>
<dbReference type="Pfam" id="PF07264">
    <property type="entry name" value="EI24"/>
    <property type="match status" value="1"/>
</dbReference>
<feature type="transmembrane region" description="Helical" evidence="5">
    <location>
        <begin position="55"/>
        <end position="75"/>
    </location>
</feature>
<dbReference type="InParanoid" id="D5GC32"/>
<dbReference type="RefSeq" id="XP_002837884.1">
    <property type="nucleotide sequence ID" value="XM_002837838.1"/>
</dbReference>
<dbReference type="GeneID" id="9181344"/>
<dbReference type="PANTHER" id="PTHR34292">
    <property type="entry name" value="OUTER SPORE WALL PROTEIN LDS1"/>
    <property type="match status" value="1"/>
</dbReference>
<feature type="transmembrane region" description="Helical" evidence="5">
    <location>
        <begin position="87"/>
        <end position="108"/>
    </location>
</feature>
<evidence type="ECO:0000313" key="6">
    <source>
        <dbReference type="EMBL" id="CAZ82075.1"/>
    </source>
</evidence>
<gene>
    <name evidence="6" type="ORF">GSTUM_00000543001</name>
</gene>
<keyword evidence="7" id="KW-1185">Reference proteome</keyword>
<evidence type="ECO:0000256" key="3">
    <source>
        <dbReference type="ARBA" id="ARBA00022989"/>
    </source>
</evidence>
<keyword evidence="4 5" id="KW-0472">Membrane</keyword>
<protein>
    <submittedName>
        <fullName evidence="6">(Perigord truffle) hypothetical protein</fullName>
    </submittedName>
</protein>
<organism evidence="6 7">
    <name type="scientific">Tuber melanosporum (strain Mel28)</name>
    <name type="common">Perigord black truffle</name>
    <dbReference type="NCBI Taxonomy" id="656061"/>
    <lineage>
        <taxon>Eukaryota</taxon>
        <taxon>Fungi</taxon>
        <taxon>Dikarya</taxon>
        <taxon>Ascomycota</taxon>
        <taxon>Pezizomycotina</taxon>
        <taxon>Pezizomycetes</taxon>
        <taxon>Pezizales</taxon>
        <taxon>Tuberaceae</taxon>
        <taxon>Tuber</taxon>
    </lineage>
</organism>
<accession>D5GC32</accession>
<dbReference type="AlphaFoldDB" id="D5GC32"/>
<keyword evidence="2 5" id="KW-0812">Transmembrane</keyword>
<dbReference type="GO" id="GO:0005811">
    <property type="term" value="C:lipid droplet"/>
    <property type="evidence" value="ECO:0007669"/>
    <property type="project" value="TreeGrafter"/>
</dbReference>
<proteinExistence type="predicted"/>